<accession>A0A3B0VBT3</accession>
<name>A0A3B0VBT3_9ZZZZ</name>
<gene>
    <name evidence="1" type="ORF">MNBD_DELTA03-298</name>
</gene>
<organism evidence="1">
    <name type="scientific">hydrothermal vent metagenome</name>
    <dbReference type="NCBI Taxonomy" id="652676"/>
    <lineage>
        <taxon>unclassified sequences</taxon>
        <taxon>metagenomes</taxon>
        <taxon>ecological metagenomes</taxon>
    </lineage>
</organism>
<sequence length="249" mass="28882">MQTDIGESITYEVKKDVASRYFGFRKLIEDDKLALREGISRHSLILEKRISFELIRIYILLKDEELIERFLTISGLNKQMFYDPYLTESATIRQRVFAGIRLRGLTRKGRYKNAVLDCYERLTIHVEQYRARFAELNDEQKMIGEEIKIFYQKNDLSAIMGFLRSLDAVDNPLEGGMAPAMVDEMDDKLRISPPPAIDYYLPLMPPLTPLAEVKGELKRLSALAFKRHKDDILAFLAAHRASETEVCRR</sequence>
<protein>
    <submittedName>
        <fullName evidence="1">Uncharacterized protein</fullName>
    </submittedName>
</protein>
<evidence type="ECO:0000313" key="1">
    <source>
        <dbReference type="EMBL" id="VAW34299.1"/>
    </source>
</evidence>
<dbReference type="AlphaFoldDB" id="A0A3B0VBT3"/>
<dbReference type="EMBL" id="UOEX01000096">
    <property type="protein sequence ID" value="VAW34299.1"/>
    <property type="molecule type" value="Genomic_DNA"/>
</dbReference>
<proteinExistence type="predicted"/>
<reference evidence="1" key="1">
    <citation type="submission" date="2018-06" db="EMBL/GenBank/DDBJ databases">
        <authorList>
            <person name="Zhirakovskaya E."/>
        </authorList>
    </citation>
    <scope>NUCLEOTIDE SEQUENCE</scope>
</reference>